<name>A0A1Y0SWK6_9CAUD</name>
<reference evidence="1 2" key="1">
    <citation type="submission" date="2017-05" db="EMBL/GenBank/DDBJ databases">
        <authorList>
            <person name="Song R."/>
            <person name="Chenine A.L."/>
            <person name="Ruprecht R.M."/>
        </authorList>
    </citation>
    <scope>NUCLEOTIDE SEQUENCE [LARGE SCALE GENOMIC DNA]</scope>
</reference>
<protein>
    <submittedName>
        <fullName evidence="1">Uncharacterized protein</fullName>
    </submittedName>
</protein>
<dbReference type="EMBL" id="MF042360">
    <property type="protein sequence ID" value="ARV76875.1"/>
    <property type="molecule type" value="Genomic_DNA"/>
</dbReference>
<evidence type="ECO:0000313" key="1">
    <source>
        <dbReference type="EMBL" id="ARV76875.1"/>
    </source>
</evidence>
<sequence length="170" mass="18736">MDKPVAVFIPVEPDIDYATLDYDQQIQHTQRIKARILHKLSTSQVDGGVPTDKDSVELLLKVADSMDRTTLTNKRNAVEEQNGGSNADILKALTLVAIQNGNSNPLMSKEPVVSRNTHEEIPIEALGEFTHNEGIGFIGVENETVDAFNKRMDPIAEAARRAEEEELGIT</sequence>
<dbReference type="Proteomes" id="UP000225448">
    <property type="component" value="Segment"/>
</dbReference>
<organism evidence="1 2">
    <name type="scientific">Pseudomonas phage Phabio</name>
    <dbReference type="NCBI Taxonomy" id="2006668"/>
    <lineage>
        <taxon>Viruses</taxon>
        <taxon>Duplodnaviria</taxon>
        <taxon>Heunggongvirae</taxon>
        <taxon>Uroviricota</taxon>
        <taxon>Caudoviricetes</taxon>
        <taxon>Chimalliviridae</taxon>
        <taxon>Phabiovirus</taxon>
        <taxon>Phabiovirus phabio</taxon>
    </lineage>
</organism>
<gene>
    <name evidence="1" type="ORF">PHABIO_244</name>
</gene>
<accession>A0A1Y0SWK6</accession>
<evidence type="ECO:0000313" key="2">
    <source>
        <dbReference type="Proteomes" id="UP000225448"/>
    </source>
</evidence>
<keyword evidence="2" id="KW-1185">Reference proteome</keyword>
<proteinExistence type="predicted"/>